<keyword evidence="2" id="KW-1185">Reference proteome</keyword>
<accession>A0ABS6H478</accession>
<proteinExistence type="predicted"/>
<dbReference type="InterPro" id="IPR009387">
    <property type="entry name" value="HigB-2"/>
</dbReference>
<evidence type="ECO:0008006" key="3">
    <source>
        <dbReference type="Google" id="ProtNLM"/>
    </source>
</evidence>
<dbReference type="PIRSF" id="PIRSF039032">
    <property type="entry name" value="HigB-2"/>
    <property type="match status" value="1"/>
</dbReference>
<dbReference type="RefSeq" id="WP_216873932.1">
    <property type="nucleotide sequence ID" value="NZ_JAERQM010000002.1"/>
</dbReference>
<protein>
    <recommendedName>
        <fullName evidence="3">Addiction module toxin RelE</fullName>
    </recommendedName>
</protein>
<evidence type="ECO:0000313" key="1">
    <source>
        <dbReference type="EMBL" id="MBU8543487.1"/>
    </source>
</evidence>
<sequence>MTEVELEALEATIATRPTAGDVVPGLKGLRKLRFGFGGRGKRGGGRCIYALLLEGGLVALLRAYAKNEADDLTPDERRQVIALLKEIEDGG</sequence>
<comment type="caution">
    <text evidence="1">The sequence shown here is derived from an EMBL/GenBank/DDBJ whole genome shotgun (WGS) entry which is preliminary data.</text>
</comment>
<dbReference type="EMBL" id="JAERQM010000002">
    <property type="protein sequence ID" value="MBU8543487.1"/>
    <property type="molecule type" value="Genomic_DNA"/>
</dbReference>
<gene>
    <name evidence="1" type="ORF">JJQ90_07200</name>
</gene>
<organism evidence="1 2">
    <name type="scientific">Falsiroseomonas oleicola</name>
    <dbReference type="NCBI Taxonomy" id="2801474"/>
    <lineage>
        <taxon>Bacteria</taxon>
        <taxon>Pseudomonadati</taxon>
        <taxon>Pseudomonadota</taxon>
        <taxon>Alphaproteobacteria</taxon>
        <taxon>Acetobacterales</taxon>
        <taxon>Roseomonadaceae</taxon>
        <taxon>Falsiroseomonas</taxon>
    </lineage>
</organism>
<reference evidence="1 2" key="1">
    <citation type="submission" date="2021-01" db="EMBL/GenBank/DDBJ databases">
        <title>Roseomonas sp. nov, a bacterium isolated from an oil production mixture in Yumen Oilfield.</title>
        <authorList>
            <person name="Wu D."/>
        </authorList>
    </citation>
    <scope>NUCLEOTIDE SEQUENCE [LARGE SCALE GENOMIC DNA]</scope>
    <source>
        <strain evidence="1 2">ROY-5-3</strain>
    </source>
</reference>
<dbReference type="Proteomes" id="UP000689967">
    <property type="component" value="Unassembled WGS sequence"/>
</dbReference>
<name>A0ABS6H478_9PROT</name>
<evidence type="ECO:0000313" key="2">
    <source>
        <dbReference type="Proteomes" id="UP000689967"/>
    </source>
</evidence>